<comment type="caution">
    <text evidence="5">The sequence shown here is derived from an EMBL/GenBank/DDBJ whole genome shotgun (WGS) entry which is preliminary data.</text>
</comment>
<feature type="signal peptide" evidence="3">
    <location>
        <begin position="1"/>
        <end position="21"/>
    </location>
</feature>
<dbReference type="EMBL" id="RAWE01000045">
    <property type="protein sequence ID" value="RKH03113.1"/>
    <property type="molecule type" value="Genomic_DNA"/>
</dbReference>
<protein>
    <recommendedName>
        <fullName evidence="4">N-acetylmuramoyl-L-alanine amidase domain-containing protein</fullName>
    </recommendedName>
</protein>
<dbReference type="Pfam" id="PF13517">
    <property type="entry name" value="FG-GAP_3"/>
    <property type="match status" value="1"/>
</dbReference>
<dbReference type="PANTHER" id="PTHR32305">
    <property type="match status" value="1"/>
</dbReference>
<dbReference type="RefSeq" id="WP_120603208.1">
    <property type="nucleotide sequence ID" value="NZ_RAWE01000045.1"/>
</dbReference>
<dbReference type="InterPro" id="IPR022385">
    <property type="entry name" value="Rhs_assc_core"/>
</dbReference>
<feature type="chain" id="PRO_5017203937" description="N-acetylmuramoyl-L-alanine amidase domain-containing protein" evidence="3">
    <location>
        <begin position="22"/>
        <end position="1873"/>
    </location>
</feature>
<dbReference type="NCBIfam" id="TIGR03696">
    <property type="entry name" value="Rhs_assc_core"/>
    <property type="match status" value="1"/>
</dbReference>
<dbReference type="InterPro" id="IPR028994">
    <property type="entry name" value="Integrin_alpha_N"/>
</dbReference>
<dbReference type="InterPro" id="IPR013517">
    <property type="entry name" value="FG-GAP"/>
</dbReference>
<reference evidence="6" key="1">
    <citation type="submission" date="2018-09" db="EMBL/GenBank/DDBJ databases">
        <authorList>
            <person name="Livingstone P.G."/>
            <person name="Whitworth D.E."/>
        </authorList>
    </citation>
    <scope>NUCLEOTIDE SEQUENCE [LARGE SCALE GENOMIC DNA]</scope>
    <source>
        <strain evidence="6">CA043D</strain>
    </source>
</reference>
<feature type="domain" description="N-acetylmuramoyl-L-alanine amidase" evidence="4">
    <location>
        <begin position="1688"/>
        <end position="1870"/>
    </location>
</feature>
<name>A0A3A8K4R4_9BACT</name>
<dbReference type="OrthoDB" id="8481850at2"/>
<accession>A0A3A8K4R4</accession>
<evidence type="ECO:0000259" key="4">
    <source>
        <dbReference type="SMART" id="SM00644"/>
    </source>
</evidence>
<dbReference type="CDD" id="cd06583">
    <property type="entry name" value="PGRP"/>
    <property type="match status" value="1"/>
</dbReference>
<keyword evidence="6" id="KW-1185">Reference proteome</keyword>
<dbReference type="GO" id="GO:0009253">
    <property type="term" value="P:peptidoglycan catabolic process"/>
    <property type="evidence" value="ECO:0007669"/>
    <property type="project" value="InterPro"/>
</dbReference>
<keyword evidence="1 3" id="KW-0732">Signal</keyword>
<dbReference type="Proteomes" id="UP000268313">
    <property type="component" value="Unassembled WGS sequence"/>
</dbReference>
<dbReference type="SMART" id="SM00644">
    <property type="entry name" value="Ami_2"/>
    <property type="match status" value="1"/>
</dbReference>
<evidence type="ECO:0000256" key="1">
    <source>
        <dbReference type="ARBA" id="ARBA00022729"/>
    </source>
</evidence>
<dbReference type="SUPFAM" id="SSF55846">
    <property type="entry name" value="N-acetylmuramoyl-L-alanine amidase-like"/>
    <property type="match status" value="1"/>
</dbReference>
<evidence type="ECO:0000313" key="5">
    <source>
        <dbReference type="EMBL" id="RKH03113.1"/>
    </source>
</evidence>
<dbReference type="GO" id="GO:0008745">
    <property type="term" value="F:N-acetylmuramoyl-L-alanine amidase activity"/>
    <property type="evidence" value="ECO:0007669"/>
    <property type="project" value="InterPro"/>
</dbReference>
<sequence>MSPLRKLSVALLCLVAPGAQAQGTPFADSRVQAPELAAPQRGSLVGQYAHTTFGPADVSRGGFSLPSPFQVPQDRGPLLVQPFPTYSPDGGLNEWGMGWGTSLTVQRIRARGEVDYATDDLSGPWGRMVKGTDGAWYPVDFTAGVRVVETGASLVAFLPDGSRWTFGAQVRVDTPRGTHTWFLEEARDATGQGTRLDWTVNPSGRPFLDRVRYGGRGEDFHYEVAFAYAPRALATVDYRSGAPLTLDRRVQEVALRVRTAATGTPVERFHYALTYQDEALGPAFRLTGVRQVFASGATPPATQYTYSESDEALQAARFQAAPGLDGLLSAFGGDAFQPEHAALVDVDQDGRLDVEHHQRQTLFVQEGTGFRVEELPAPGSGTVPECRPPESVYNEPRHLVQLGPDTDAHQVVDLRADGAWQATELTVCSRDGQLVNRQSLQGNWELGPQTRLVDLNRDRRPDLLRVYEGGYDVLPNVGTDPVAPAFGPRVSGGLMPYFTPHTSWVQDLNGDGQSDLVARHEGGLVVWYGQGQYRFDGAGQGMPVRLWYGGELSGFLDYQLAFVDLNKDGLSDLVLWQQGYALFFVNTGEEFAEVRAPLGDFFDGLPGPVVVGDLTGTGGTQLNTVRLGQAYAVTLDAPGSGLMRSADDGKGTRLAFQYAWSPAVPGIHQREAVLSALDVTSSGRAPEHITYDYAKPVMHPVSRSLLGYQDVSRVTPVVTDTSTFAHDERQTGLLVSSTSTDTRTPGVERFEWRVYEATSSFGLPWKRLHEQHTGWRSGLRQVEEWTEVQAYTAELCPARSVLHTANGTLTTERTRATLSGLAGHLHCLDANVVLTGQHADATLDFRHESRTTRNAVGMVQKLESLAPTGALTLQDVFYRPDFSVEHVAVPGQGSTWFDFEPGGTLLRKVTSPDGTTVEVAGRDPLTDAARALRYGRGTASYTESFRYDGLERLSRQWDDQGLATETNPATKLSYQYATALTPALVQVESLVDTQGGARRQAAEWSTAAGEPVATAQRIPGGWSFQPVTTYDPAQLETRRYARPHAPGTLQPEQVTYGDLLTGAASLGFSRGAGFGHVAESSAFLQTGVQRQERATLTVEAAGLRRDVVENGTFTTSRWTDGSDRVRAFQDADGTRYEYTYDVLGRVRDVKLPDGKHHQLALDAHGRVTRVAREAVATVEYAYDPVSSLPTQRRLLSPAGAARGTEAWTYDGLGRKTEALHTDLGTGSTQRYRFYYDGATPQSPLTRTHLGELTGVEGQGFQKTFQYRADGKVSRRVVTLTGWRTVDTQFVYSDGGDVARETTLVSDATGALLSSHTQEDRWDAHGRLAETRLDGALLALYGYDAEGQPVTADFANGTRVTLGRDPLTRRQLTKAQQGPGWTATVAQRLDSRGNVAAESYGSNGGSLERDYAYSPRGFLTTSQDSGHAYAYEYDGQGLPSAIEQDGVRQTLTRQGNTLTVGGVTYTFDDLGRTVSRGDLVFEYGPNGQVARAHRPGQEEWRFLYDEAGQRLLKLAGTVPQAAYLDGGALLTKGGLTKPLRFARQVMGLVNDGVFQLVGTDNRGTVMADALGQLLVASPFGARSFRPVSAEVLDYVEKGFDVDLGLARMGARDYDPAINRFLTPDPLFLEQPSLCVDSPVECNLYAYARNAPTRFVDPSGFKAKAAAAPAVKEDPEVLVTPYVVEMNRFKTLEGGNLKNVNAIVLHRTSASTAASTLHAYKDGQKTGAHFLVTEDGRIIQTMKLDQVASHVGQIRARCEEENTCSAAEKAVLKNLWDAKRVASYSDRKKDVYKHELTKSYPDRYPLNEDSIGIEVVGVKDAKGAFNEPTAAQVSAVQQLVGVLQDRYKLKDTDVFVHGVIAYKDTPRGEGKGFGY</sequence>
<dbReference type="Gene3D" id="2.180.10.10">
    <property type="entry name" value="RHS repeat-associated core"/>
    <property type="match status" value="1"/>
</dbReference>
<dbReference type="InterPro" id="IPR050708">
    <property type="entry name" value="T6SS_VgrG/RHS"/>
</dbReference>
<dbReference type="Pfam" id="PF25023">
    <property type="entry name" value="TEN_YD-shell"/>
    <property type="match status" value="1"/>
</dbReference>
<dbReference type="Gene3D" id="3.40.80.10">
    <property type="entry name" value="Peptidoglycan recognition protein-like"/>
    <property type="match status" value="1"/>
</dbReference>
<dbReference type="InterPro" id="IPR036505">
    <property type="entry name" value="Amidase/PGRP_sf"/>
</dbReference>
<dbReference type="InterPro" id="IPR056823">
    <property type="entry name" value="TEN-like_YD-shell"/>
</dbReference>
<evidence type="ECO:0000256" key="2">
    <source>
        <dbReference type="ARBA" id="ARBA00022737"/>
    </source>
</evidence>
<keyword evidence="2" id="KW-0677">Repeat</keyword>
<dbReference type="InterPro" id="IPR002502">
    <property type="entry name" value="Amidase_domain"/>
</dbReference>
<organism evidence="5 6">
    <name type="scientific">Corallococcus carmarthensis</name>
    <dbReference type="NCBI Taxonomy" id="2316728"/>
    <lineage>
        <taxon>Bacteria</taxon>
        <taxon>Pseudomonadati</taxon>
        <taxon>Myxococcota</taxon>
        <taxon>Myxococcia</taxon>
        <taxon>Myxococcales</taxon>
        <taxon>Cystobacterineae</taxon>
        <taxon>Myxococcaceae</taxon>
        <taxon>Corallococcus</taxon>
    </lineage>
</organism>
<evidence type="ECO:0000256" key="3">
    <source>
        <dbReference type="SAM" id="SignalP"/>
    </source>
</evidence>
<dbReference type="Pfam" id="PF01510">
    <property type="entry name" value="Amidase_2"/>
    <property type="match status" value="1"/>
</dbReference>
<evidence type="ECO:0000313" key="6">
    <source>
        <dbReference type="Proteomes" id="UP000268313"/>
    </source>
</evidence>
<proteinExistence type="predicted"/>
<dbReference type="SUPFAM" id="SSF69318">
    <property type="entry name" value="Integrin alpha N-terminal domain"/>
    <property type="match status" value="1"/>
</dbReference>
<dbReference type="PANTHER" id="PTHR32305:SF15">
    <property type="entry name" value="PROTEIN RHSA-RELATED"/>
    <property type="match status" value="1"/>
</dbReference>
<gene>
    <name evidence="5" type="ORF">D7X32_14900</name>
</gene>